<dbReference type="UniPathway" id="UPA00275">
    <property type="reaction ID" value="UER00399"/>
</dbReference>
<organism evidence="12 13">
    <name type="scientific">Sulfobacillus acidophilus (strain ATCC 700253 / DSM 10332 / NAL)</name>
    <dbReference type="NCBI Taxonomy" id="679936"/>
    <lineage>
        <taxon>Bacteria</taxon>
        <taxon>Bacillati</taxon>
        <taxon>Bacillota</taxon>
        <taxon>Clostridia</taxon>
        <taxon>Eubacteriales</taxon>
        <taxon>Clostridiales Family XVII. Incertae Sedis</taxon>
        <taxon>Sulfobacillus</taxon>
    </lineage>
</organism>
<dbReference type="FunFam" id="3.90.870.10:FF:000001">
    <property type="entry name" value="Riboflavin biosynthesis protein RibBA"/>
    <property type="match status" value="1"/>
</dbReference>
<dbReference type="GO" id="GO:0046872">
    <property type="term" value="F:metal ion binding"/>
    <property type="evidence" value="ECO:0007669"/>
    <property type="project" value="UniProtKB-KW"/>
</dbReference>
<evidence type="ECO:0000256" key="11">
    <source>
        <dbReference type="RuleBase" id="RU003843"/>
    </source>
</evidence>
<evidence type="ECO:0000256" key="10">
    <source>
        <dbReference type="ARBA" id="ARBA00023239"/>
    </source>
</evidence>
<evidence type="ECO:0000313" key="12">
    <source>
        <dbReference type="EMBL" id="AEW04044.1"/>
    </source>
</evidence>
<sequence length="208" mass="22701">MDVLDQALTTLDAGGLIIVADDEERENEGDFIGLADRVTPEMINFMITHGRGLVCFPMARPLADRLKLSRMVPDTADPFRTAFTQSIDAHPRFGVTTGISAGDRALTIQVALREDVCPEDLVRPGHIFPLIAHDGGVFVRRGHTEAAVDLARLAGHQPAGVIVEILRPDGTMARRDDLRSLARVFRLPYLTVSDIVLARRAVESPVSS</sequence>
<comment type="catalytic activity">
    <reaction evidence="1 11">
        <text>D-ribulose 5-phosphate = (2S)-2-hydroxy-3-oxobutyl phosphate + formate + H(+)</text>
        <dbReference type="Rhea" id="RHEA:18457"/>
        <dbReference type="ChEBI" id="CHEBI:15378"/>
        <dbReference type="ChEBI" id="CHEBI:15740"/>
        <dbReference type="ChEBI" id="CHEBI:58121"/>
        <dbReference type="ChEBI" id="CHEBI:58830"/>
        <dbReference type="EC" id="4.1.99.12"/>
    </reaction>
</comment>
<evidence type="ECO:0000256" key="6">
    <source>
        <dbReference type="ARBA" id="ARBA00022619"/>
    </source>
</evidence>
<evidence type="ECO:0000256" key="5">
    <source>
        <dbReference type="ARBA" id="ARBA00005520"/>
    </source>
</evidence>
<comment type="pathway">
    <text evidence="4 11">Cofactor biosynthesis; riboflavin biosynthesis; 2-hydroxy-3-oxobutyl phosphate from D-ribulose 5-phosphate: step 1/1.</text>
</comment>
<evidence type="ECO:0000256" key="9">
    <source>
        <dbReference type="ARBA" id="ARBA00023211"/>
    </source>
</evidence>
<evidence type="ECO:0000313" key="13">
    <source>
        <dbReference type="Proteomes" id="UP000005439"/>
    </source>
</evidence>
<dbReference type="AlphaFoldDB" id="G8TYS9"/>
<gene>
    <name evidence="12" type="ordered locus">Sulac_0498</name>
</gene>
<keyword evidence="8 11" id="KW-0460">Magnesium</keyword>
<dbReference type="PANTHER" id="PTHR21327:SF18">
    <property type="entry name" value="3,4-DIHYDROXY-2-BUTANONE 4-PHOSPHATE SYNTHASE"/>
    <property type="match status" value="1"/>
</dbReference>
<evidence type="ECO:0000256" key="7">
    <source>
        <dbReference type="ARBA" id="ARBA00022723"/>
    </source>
</evidence>
<dbReference type="GO" id="GO:0009231">
    <property type="term" value="P:riboflavin biosynthetic process"/>
    <property type="evidence" value="ECO:0007669"/>
    <property type="project" value="UniProtKB-UniPathway"/>
</dbReference>
<comment type="similarity">
    <text evidence="11">Belongs to the DHBP synthase family.</text>
</comment>
<dbReference type="GO" id="GO:0008686">
    <property type="term" value="F:3,4-dihydroxy-2-butanone-4-phosphate synthase activity"/>
    <property type="evidence" value="ECO:0007669"/>
    <property type="project" value="UniProtKB-EC"/>
</dbReference>
<dbReference type="PANTHER" id="PTHR21327">
    <property type="entry name" value="GTP CYCLOHYDROLASE II-RELATED"/>
    <property type="match status" value="1"/>
</dbReference>
<evidence type="ECO:0000256" key="1">
    <source>
        <dbReference type="ARBA" id="ARBA00000141"/>
    </source>
</evidence>
<dbReference type="NCBIfam" id="TIGR00506">
    <property type="entry name" value="ribB"/>
    <property type="match status" value="1"/>
</dbReference>
<comment type="similarity">
    <text evidence="5">In the N-terminal section; belongs to the DHBP synthase family.</text>
</comment>
<keyword evidence="6 11" id="KW-0686">Riboflavin biosynthesis</keyword>
<proteinExistence type="inferred from homology"/>
<reference evidence="12 13" key="2">
    <citation type="journal article" date="2012" name="Stand. Genomic Sci.">
        <title>Complete genome sequence of the moderately thermophilic mineral-sulfide-oxidizing firmicute Sulfobacillus acidophilus type strain (NAL(T)).</title>
        <authorList>
            <person name="Anderson I."/>
            <person name="Chertkov O."/>
            <person name="Chen A."/>
            <person name="Saunders E."/>
            <person name="Lapidus A."/>
            <person name="Nolan M."/>
            <person name="Lucas S."/>
            <person name="Hammon N."/>
            <person name="Deshpande S."/>
            <person name="Cheng J.F."/>
            <person name="Han C."/>
            <person name="Tapia R."/>
            <person name="Goodwin L.A."/>
            <person name="Pitluck S."/>
            <person name="Liolios K."/>
            <person name="Pagani I."/>
            <person name="Ivanova N."/>
            <person name="Mikhailova N."/>
            <person name="Pati A."/>
            <person name="Palaniappan K."/>
            <person name="Land M."/>
            <person name="Pan C."/>
            <person name="Rohde M."/>
            <person name="Pukall R."/>
            <person name="Goker M."/>
            <person name="Detter J.C."/>
            <person name="Woyke T."/>
            <person name="Bristow J."/>
            <person name="Eisen J.A."/>
            <person name="Markowitz V."/>
            <person name="Hugenholtz P."/>
            <person name="Kyrpides N.C."/>
            <person name="Klenk H.P."/>
            <person name="Mavromatis K."/>
        </authorList>
    </citation>
    <scope>NUCLEOTIDE SEQUENCE [LARGE SCALE GENOMIC DNA]</scope>
    <source>
        <strain evidence="13">ATCC 700253 / DSM 10332 / NAL</strain>
    </source>
</reference>
<dbReference type="EC" id="4.1.99.12" evidence="11"/>
<dbReference type="InterPro" id="IPR017945">
    <property type="entry name" value="DHBP_synth_RibB-like_a/b_dom"/>
</dbReference>
<evidence type="ECO:0000256" key="4">
    <source>
        <dbReference type="ARBA" id="ARBA00004904"/>
    </source>
</evidence>
<accession>G8TYS9</accession>
<keyword evidence="9 11" id="KW-0464">Manganese</keyword>
<dbReference type="KEGG" id="sap:Sulac_0498"/>
<comment type="subunit">
    <text evidence="11">Homodimer.</text>
</comment>
<dbReference type="Proteomes" id="UP000005439">
    <property type="component" value="Chromosome"/>
</dbReference>
<comment type="cofactor">
    <cofactor evidence="11">
        <name>Mg(2+)</name>
        <dbReference type="ChEBI" id="CHEBI:18420"/>
    </cofactor>
    <cofactor evidence="11">
        <name>Mn(2+)</name>
        <dbReference type="ChEBI" id="CHEBI:29035"/>
    </cofactor>
    <text evidence="11">Binds 2 divalent metal cations per subunit. Magnesium or manganese.</text>
</comment>
<evidence type="ECO:0000256" key="2">
    <source>
        <dbReference type="ARBA" id="ARBA00001936"/>
    </source>
</evidence>
<keyword evidence="7 11" id="KW-0479">Metal-binding</keyword>
<comment type="cofactor">
    <cofactor evidence="2">
        <name>Mn(2+)</name>
        <dbReference type="ChEBI" id="CHEBI:29035"/>
    </cofactor>
</comment>
<dbReference type="PATRIC" id="fig|679936.5.peg.522"/>
<name>G8TYS9_SULAD</name>
<keyword evidence="10 11" id="KW-0456">Lyase</keyword>
<evidence type="ECO:0000256" key="8">
    <source>
        <dbReference type="ARBA" id="ARBA00022842"/>
    </source>
</evidence>
<dbReference type="GO" id="GO:0005829">
    <property type="term" value="C:cytosol"/>
    <property type="evidence" value="ECO:0007669"/>
    <property type="project" value="TreeGrafter"/>
</dbReference>
<dbReference type="InterPro" id="IPR000422">
    <property type="entry name" value="DHBP_synthase_RibB"/>
</dbReference>
<dbReference type="HOGENOM" id="CLU_020273_3_0_9"/>
<protein>
    <recommendedName>
        <fullName evidence="11">3,4-dihydroxy-2-butanone 4-phosphate synthase</fullName>
        <shortName evidence="11">DHBP synthase</shortName>
        <ecNumber evidence="11">4.1.99.12</ecNumber>
    </recommendedName>
</protein>
<comment type="function">
    <text evidence="3 11">Catalyzes the conversion of D-ribulose 5-phosphate to formate and 3,4-dihydroxy-2-butanone 4-phosphate.</text>
</comment>
<evidence type="ECO:0000256" key="3">
    <source>
        <dbReference type="ARBA" id="ARBA00002284"/>
    </source>
</evidence>
<dbReference type="GO" id="GO:0003935">
    <property type="term" value="F:GTP cyclohydrolase II activity"/>
    <property type="evidence" value="ECO:0007669"/>
    <property type="project" value="TreeGrafter"/>
</dbReference>
<dbReference type="STRING" id="679936.Sulac_0498"/>
<dbReference type="EMBL" id="CP003179">
    <property type="protein sequence ID" value="AEW04044.1"/>
    <property type="molecule type" value="Genomic_DNA"/>
</dbReference>
<dbReference type="SUPFAM" id="SSF55821">
    <property type="entry name" value="YrdC/RibB"/>
    <property type="match status" value="1"/>
</dbReference>
<reference evidence="13" key="1">
    <citation type="submission" date="2011-12" db="EMBL/GenBank/DDBJ databases">
        <title>The complete genome of chromosome of Sulfobacillus acidophilus DSM 10332.</title>
        <authorList>
            <person name="Lucas S."/>
            <person name="Han J."/>
            <person name="Lapidus A."/>
            <person name="Bruce D."/>
            <person name="Goodwin L."/>
            <person name="Pitluck S."/>
            <person name="Peters L."/>
            <person name="Kyrpides N."/>
            <person name="Mavromatis K."/>
            <person name="Ivanova N."/>
            <person name="Mikhailova N."/>
            <person name="Chertkov O."/>
            <person name="Saunders E."/>
            <person name="Detter J.C."/>
            <person name="Tapia R."/>
            <person name="Han C."/>
            <person name="Land M."/>
            <person name="Hauser L."/>
            <person name="Markowitz V."/>
            <person name="Cheng J.-F."/>
            <person name="Hugenholtz P."/>
            <person name="Woyke T."/>
            <person name="Wu D."/>
            <person name="Pukall R."/>
            <person name="Gehrich-Schroeter G."/>
            <person name="Schneider S."/>
            <person name="Klenk H.-P."/>
            <person name="Eisen J.A."/>
        </authorList>
    </citation>
    <scope>NUCLEOTIDE SEQUENCE [LARGE SCALE GENOMIC DNA]</scope>
    <source>
        <strain evidence="13">ATCC 700253 / DSM 10332 / NAL</strain>
    </source>
</reference>
<dbReference type="Pfam" id="PF00926">
    <property type="entry name" value="DHBP_synthase"/>
    <property type="match status" value="1"/>
</dbReference>
<dbReference type="Gene3D" id="3.90.870.10">
    <property type="entry name" value="DHBP synthase"/>
    <property type="match status" value="1"/>
</dbReference>
<keyword evidence="13" id="KW-1185">Reference proteome</keyword>